<evidence type="ECO:0000256" key="14">
    <source>
        <dbReference type="ARBA" id="ARBA00023295"/>
    </source>
</evidence>
<dbReference type="Gene3D" id="1.10.8.50">
    <property type="match status" value="1"/>
</dbReference>
<comment type="similarity">
    <text evidence="3">Belongs to the FPG family.</text>
</comment>
<keyword evidence="12 19" id="KW-0456">Lyase</keyword>
<gene>
    <name evidence="19" type="primary">mutM</name>
    <name evidence="19" type="ORF">PRVXT_000784</name>
</gene>
<evidence type="ECO:0000256" key="10">
    <source>
        <dbReference type="ARBA" id="ARBA00023125"/>
    </source>
</evidence>
<keyword evidence="7 16" id="KW-0863">Zinc-finger</keyword>
<dbReference type="SMART" id="SM00898">
    <property type="entry name" value="Fapy_DNA_glyco"/>
    <property type="match status" value="1"/>
</dbReference>
<dbReference type="PANTHER" id="PTHR22993:SF9">
    <property type="entry name" value="FORMAMIDOPYRIMIDINE-DNA GLYCOSYLASE"/>
    <property type="match status" value="1"/>
</dbReference>
<sequence length="271" mass="30892">MPELPEVQNVVDGLKILQDRYVEDVKVYNVNTVKNPNTSDDFEDILEGKKVLDVFRRGKYIVFQLDADYKLITHLRMTGALVVGEKEVTKYTRVGFLFSKNLAVNFNDIRRFGTMSLLHQEELYKEKGYFNLGVEPLSKEFNHRYMLGKLSSNRAIKTVILDQTIIAGLGNIYADECLFLAGIHPNRKGRELTKQEACILVDKIKLVLEKAINCGGTTFRDYKNSKGESGNFQQHLHVYGRKGQKCLLCNKGLKNSKISGRTTVFCPNCQR</sequence>
<dbReference type="SMART" id="SM01232">
    <property type="entry name" value="H2TH"/>
    <property type="match status" value="1"/>
</dbReference>
<dbReference type="EMBL" id="CP158367">
    <property type="protein sequence ID" value="XBX75643.1"/>
    <property type="molecule type" value="Genomic_DNA"/>
</dbReference>
<reference evidence="19" key="1">
    <citation type="journal article" date="2013" name="Extremophiles">
        <title>Proteinivorax tanatarense gen. nov., sp. nov., an anaerobic, haloalkaliphilic, proteolytic bacterium isolated from a decaying algal bloom, and proposal of Proteinivoraceae fam. nov.</title>
        <authorList>
            <person name="Kevbrin V."/>
            <person name="Boltyanskaya Y."/>
            <person name="Zhilina T."/>
            <person name="Kolganova T."/>
            <person name="Lavrentjeva E."/>
            <person name="Kuznetsov B."/>
        </authorList>
    </citation>
    <scope>NUCLEOTIDE SEQUENCE</scope>
    <source>
        <strain evidence="19">Z-910T</strain>
    </source>
</reference>
<dbReference type="GO" id="GO:0034039">
    <property type="term" value="F:8-oxo-7,8-dihydroguanine DNA N-glycosylase activity"/>
    <property type="evidence" value="ECO:0007669"/>
    <property type="project" value="TreeGrafter"/>
</dbReference>
<dbReference type="GO" id="GO:0008270">
    <property type="term" value="F:zinc ion binding"/>
    <property type="evidence" value="ECO:0007669"/>
    <property type="project" value="UniProtKB-KW"/>
</dbReference>
<dbReference type="EC" id="4.2.99.18" evidence="19"/>
<dbReference type="EC" id="3.2.2.23" evidence="19"/>
<dbReference type="PROSITE" id="PS51068">
    <property type="entry name" value="FPG_CAT"/>
    <property type="match status" value="1"/>
</dbReference>
<dbReference type="InterPro" id="IPR015886">
    <property type="entry name" value="H2TH_FPG"/>
</dbReference>
<proteinExistence type="inferred from homology"/>
<accession>A0AAU7VPG9</accession>
<keyword evidence="6" id="KW-0227">DNA damage</keyword>
<dbReference type="SUPFAM" id="SSF57716">
    <property type="entry name" value="Glucocorticoid receptor-like (DNA-binding domain)"/>
    <property type="match status" value="1"/>
</dbReference>
<comment type="subunit">
    <text evidence="4">Monomer.</text>
</comment>
<evidence type="ECO:0000256" key="2">
    <source>
        <dbReference type="ARBA" id="ARBA00001947"/>
    </source>
</evidence>
<evidence type="ECO:0000256" key="3">
    <source>
        <dbReference type="ARBA" id="ARBA00009409"/>
    </source>
</evidence>
<dbReference type="NCBIfam" id="TIGR00577">
    <property type="entry name" value="fpg"/>
    <property type="match status" value="1"/>
</dbReference>
<dbReference type="NCBIfam" id="NF002211">
    <property type="entry name" value="PRK01103.1"/>
    <property type="match status" value="1"/>
</dbReference>
<comment type="cofactor">
    <cofactor evidence="2">
        <name>Zn(2+)</name>
        <dbReference type="ChEBI" id="CHEBI:29105"/>
    </cofactor>
</comment>
<dbReference type="InterPro" id="IPR010979">
    <property type="entry name" value="Ribosomal_uS13-like_H2TH"/>
</dbReference>
<keyword evidence="13" id="KW-0511">Multifunctional enzyme</keyword>
<dbReference type="CDD" id="cd08966">
    <property type="entry name" value="EcFpg-like_N"/>
    <property type="match status" value="1"/>
</dbReference>
<organism evidence="19">
    <name type="scientific">Proteinivorax tanatarense</name>
    <dbReference type="NCBI Taxonomy" id="1260629"/>
    <lineage>
        <taxon>Bacteria</taxon>
        <taxon>Bacillati</taxon>
        <taxon>Bacillota</taxon>
        <taxon>Clostridia</taxon>
        <taxon>Eubacteriales</taxon>
        <taxon>Proteinivoracaceae</taxon>
        <taxon>Proteinivorax</taxon>
    </lineage>
</organism>
<reference evidence="19" key="2">
    <citation type="submission" date="2024-06" db="EMBL/GenBank/DDBJ databases">
        <authorList>
            <person name="Petrova K.O."/>
            <person name="Toshchakov S.V."/>
            <person name="Boltjanskaja Y.V."/>
            <person name="Kevbrin V."/>
        </authorList>
    </citation>
    <scope>NUCLEOTIDE SEQUENCE</scope>
    <source>
        <strain evidence="19">Z-910T</strain>
    </source>
</reference>
<dbReference type="Pfam" id="PF06831">
    <property type="entry name" value="H2TH"/>
    <property type="match status" value="1"/>
</dbReference>
<evidence type="ECO:0000259" key="18">
    <source>
        <dbReference type="PROSITE" id="PS51068"/>
    </source>
</evidence>
<dbReference type="SUPFAM" id="SSF46946">
    <property type="entry name" value="S13-like H2TH domain"/>
    <property type="match status" value="1"/>
</dbReference>
<dbReference type="FunFam" id="1.10.8.50:FF:000003">
    <property type="entry name" value="Formamidopyrimidine-DNA glycosylase"/>
    <property type="match status" value="1"/>
</dbReference>
<dbReference type="GO" id="GO:0006284">
    <property type="term" value="P:base-excision repair"/>
    <property type="evidence" value="ECO:0007669"/>
    <property type="project" value="InterPro"/>
</dbReference>
<dbReference type="InterPro" id="IPR012319">
    <property type="entry name" value="FPG_cat"/>
</dbReference>
<feature type="domain" description="Formamidopyrimidine-DNA glycosylase catalytic" evidence="18">
    <location>
        <begin position="2"/>
        <end position="113"/>
    </location>
</feature>
<dbReference type="InterPro" id="IPR000214">
    <property type="entry name" value="Znf_DNA_glyclase/AP_lyase"/>
</dbReference>
<comment type="catalytic activity">
    <reaction evidence="15">
        <text>2'-deoxyribonucleotide-(2'-deoxyribose 5'-phosphate)-2'-deoxyribonucleotide-DNA = a 3'-end 2'-deoxyribonucleotide-(2,3-dehydro-2,3-deoxyribose 5'-phosphate)-DNA + a 5'-end 5'-phospho-2'-deoxyribonucleoside-DNA + H(+)</text>
        <dbReference type="Rhea" id="RHEA:66592"/>
        <dbReference type="Rhea" id="RHEA-COMP:13180"/>
        <dbReference type="Rhea" id="RHEA-COMP:16897"/>
        <dbReference type="Rhea" id="RHEA-COMP:17067"/>
        <dbReference type="ChEBI" id="CHEBI:15378"/>
        <dbReference type="ChEBI" id="CHEBI:136412"/>
        <dbReference type="ChEBI" id="CHEBI:157695"/>
        <dbReference type="ChEBI" id="CHEBI:167181"/>
        <dbReference type="EC" id="4.2.99.18"/>
    </reaction>
</comment>
<keyword evidence="14 19" id="KW-0326">Glycosidase</keyword>
<comment type="catalytic activity">
    <reaction evidence="1">
        <text>Hydrolysis of DNA containing ring-opened 7-methylguanine residues, releasing 2,6-diamino-4-hydroxy-5-(N-methyl)formamidopyrimidine.</text>
        <dbReference type="EC" id="3.2.2.23"/>
    </reaction>
</comment>
<evidence type="ECO:0000256" key="6">
    <source>
        <dbReference type="ARBA" id="ARBA00022763"/>
    </source>
</evidence>
<evidence type="ECO:0000256" key="4">
    <source>
        <dbReference type="ARBA" id="ARBA00011245"/>
    </source>
</evidence>
<keyword evidence="8 19" id="KW-0378">Hydrolase</keyword>
<name>A0AAU7VPG9_9FIRM</name>
<evidence type="ECO:0000256" key="9">
    <source>
        <dbReference type="ARBA" id="ARBA00022833"/>
    </source>
</evidence>
<keyword evidence="10" id="KW-0238">DNA-binding</keyword>
<evidence type="ECO:0000256" key="7">
    <source>
        <dbReference type="ARBA" id="ARBA00022771"/>
    </source>
</evidence>
<evidence type="ECO:0000259" key="17">
    <source>
        <dbReference type="PROSITE" id="PS51066"/>
    </source>
</evidence>
<evidence type="ECO:0000256" key="12">
    <source>
        <dbReference type="ARBA" id="ARBA00023239"/>
    </source>
</evidence>
<dbReference type="GO" id="GO:0003690">
    <property type="term" value="F:double-stranded DNA binding"/>
    <property type="evidence" value="ECO:0007669"/>
    <property type="project" value="UniProtKB-ARBA"/>
</dbReference>
<evidence type="ECO:0000313" key="19">
    <source>
        <dbReference type="EMBL" id="XBX75643.1"/>
    </source>
</evidence>
<evidence type="ECO:0000256" key="13">
    <source>
        <dbReference type="ARBA" id="ARBA00023268"/>
    </source>
</evidence>
<dbReference type="GO" id="GO:0140078">
    <property type="term" value="F:class I DNA-(apurinic or apyrimidinic site) endonuclease activity"/>
    <property type="evidence" value="ECO:0007669"/>
    <property type="project" value="UniProtKB-EC"/>
</dbReference>
<dbReference type="SUPFAM" id="SSF81624">
    <property type="entry name" value="N-terminal domain of MutM-like DNA repair proteins"/>
    <property type="match status" value="1"/>
</dbReference>
<evidence type="ECO:0000256" key="8">
    <source>
        <dbReference type="ARBA" id="ARBA00022801"/>
    </source>
</evidence>
<keyword evidence="11" id="KW-0234">DNA repair</keyword>
<feature type="domain" description="FPG-type" evidence="17">
    <location>
        <begin position="237"/>
        <end position="271"/>
    </location>
</feature>
<evidence type="ECO:0000256" key="11">
    <source>
        <dbReference type="ARBA" id="ARBA00023204"/>
    </source>
</evidence>
<dbReference type="Gene3D" id="3.20.190.10">
    <property type="entry name" value="MutM-like, N-terminal"/>
    <property type="match status" value="1"/>
</dbReference>
<keyword evidence="9" id="KW-0862">Zinc</keyword>
<dbReference type="InterPro" id="IPR015887">
    <property type="entry name" value="DNA_glyclase_Znf_dom_DNA_BS"/>
</dbReference>
<evidence type="ECO:0000256" key="1">
    <source>
        <dbReference type="ARBA" id="ARBA00001668"/>
    </source>
</evidence>
<dbReference type="RefSeq" id="WP_350344386.1">
    <property type="nucleotide sequence ID" value="NZ_CP158367.1"/>
</dbReference>
<dbReference type="PANTHER" id="PTHR22993">
    <property type="entry name" value="FORMAMIDOPYRIMIDINE-DNA GLYCOSYLASE"/>
    <property type="match status" value="1"/>
</dbReference>
<dbReference type="PROSITE" id="PS01242">
    <property type="entry name" value="ZF_FPG_1"/>
    <property type="match status" value="1"/>
</dbReference>
<dbReference type="AlphaFoldDB" id="A0AAU7VPG9"/>
<dbReference type="PROSITE" id="PS51066">
    <property type="entry name" value="ZF_FPG_2"/>
    <property type="match status" value="1"/>
</dbReference>
<dbReference type="Pfam" id="PF01149">
    <property type="entry name" value="Fapy_DNA_glyco"/>
    <property type="match status" value="1"/>
</dbReference>
<dbReference type="GO" id="GO:0003684">
    <property type="term" value="F:damaged DNA binding"/>
    <property type="evidence" value="ECO:0007669"/>
    <property type="project" value="InterPro"/>
</dbReference>
<evidence type="ECO:0000256" key="16">
    <source>
        <dbReference type="PROSITE-ProRule" id="PRU00391"/>
    </source>
</evidence>
<dbReference type="InterPro" id="IPR020629">
    <property type="entry name" value="FPG_Glyclase"/>
</dbReference>
<keyword evidence="5" id="KW-0479">Metal-binding</keyword>
<evidence type="ECO:0000256" key="15">
    <source>
        <dbReference type="ARBA" id="ARBA00044632"/>
    </source>
</evidence>
<dbReference type="InterPro" id="IPR035937">
    <property type="entry name" value="FPG_N"/>
</dbReference>
<protein>
    <submittedName>
        <fullName evidence="19">Bifunctional DNA-formamidopyrimidine glycosylase/DNA-(Apurinic or apyrimidinic site) lyase</fullName>
        <ecNumber evidence="19">3.2.2.23</ecNumber>
        <ecNumber evidence="19">4.2.99.18</ecNumber>
    </submittedName>
</protein>
<evidence type="ECO:0000256" key="5">
    <source>
        <dbReference type="ARBA" id="ARBA00022723"/>
    </source>
</evidence>